<dbReference type="Pfam" id="PF23023">
    <property type="entry name" value="Anti-Pycsar_Apyc1"/>
    <property type="match status" value="1"/>
</dbReference>
<dbReference type="CDD" id="cd16272">
    <property type="entry name" value="RNaseZ_MBL-fold"/>
    <property type="match status" value="1"/>
</dbReference>
<protein>
    <submittedName>
        <fullName evidence="2">Ribonuclease Z</fullName>
    </submittedName>
</protein>
<dbReference type="GO" id="GO:0042781">
    <property type="term" value="F:3'-tRNA processing endoribonuclease activity"/>
    <property type="evidence" value="ECO:0007669"/>
    <property type="project" value="TreeGrafter"/>
</dbReference>
<proteinExistence type="predicted"/>
<dbReference type="AlphaFoldDB" id="A0A9D0YZI1"/>
<evidence type="ECO:0000259" key="1">
    <source>
        <dbReference type="SMART" id="SM00849"/>
    </source>
</evidence>
<dbReference type="Proteomes" id="UP000886725">
    <property type="component" value="Unassembled WGS sequence"/>
</dbReference>
<feature type="domain" description="Metallo-beta-lactamase" evidence="1">
    <location>
        <begin position="16"/>
        <end position="213"/>
    </location>
</feature>
<reference evidence="2" key="1">
    <citation type="submission" date="2020-10" db="EMBL/GenBank/DDBJ databases">
        <authorList>
            <person name="Gilroy R."/>
        </authorList>
    </citation>
    <scope>NUCLEOTIDE SEQUENCE</scope>
    <source>
        <strain evidence="2">CHK165-10780</strain>
    </source>
</reference>
<gene>
    <name evidence="2" type="ORF">IAC85_02935</name>
</gene>
<name>A0A9D0YZI1_9FIRM</name>
<organism evidence="2 3">
    <name type="scientific">Candidatus Faecenecus gallistercoris</name>
    <dbReference type="NCBI Taxonomy" id="2840793"/>
    <lineage>
        <taxon>Bacteria</taxon>
        <taxon>Bacillati</taxon>
        <taxon>Bacillota</taxon>
        <taxon>Bacillota incertae sedis</taxon>
        <taxon>Candidatus Faecenecus</taxon>
    </lineage>
</organism>
<evidence type="ECO:0000313" key="3">
    <source>
        <dbReference type="Proteomes" id="UP000886725"/>
    </source>
</evidence>
<dbReference type="SMART" id="SM00849">
    <property type="entry name" value="Lactamase_B"/>
    <property type="match status" value="1"/>
</dbReference>
<comment type="caution">
    <text evidence="2">The sequence shown here is derived from an EMBL/GenBank/DDBJ whole genome shotgun (WGS) entry which is preliminary data.</text>
</comment>
<dbReference type="InterPro" id="IPR036866">
    <property type="entry name" value="RibonucZ/Hydroxyglut_hydro"/>
</dbReference>
<dbReference type="EMBL" id="DVFU01000060">
    <property type="protein sequence ID" value="HIQ64674.1"/>
    <property type="molecule type" value="Genomic_DNA"/>
</dbReference>
<dbReference type="InterPro" id="IPR001279">
    <property type="entry name" value="Metallo-B-lactamas"/>
</dbReference>
<accession>A0A9D0YZI1</accession>
<dbReference type="Gene3D" id="3.60.15.10">
    <property type="entry name" value="Ribonuclease Z/Hydroxyacylglutathione hydrolase-like"/>
    <property type="match status" value="1"/>
</dbReference>
<sequence>MNVKLLGTGNITSKRANSCVLIDQHILIDCPNGQYKKLLQEDFPFANLDFILITHLHGDRVFDLPFLFLDLYKRKRTGITLVGPSFLEEYVAELMRLAFGKDTGADILQGLRIRYIDVSESPSFMIGNLSITAFEVDHGNVPECYGYAFRHVATLVVTGESRMCPNLEEWARKSTYFICECGKEHENAFHMDLDTLKDFAIKYPKLTILTTGMSNKMKKKIAETQFYHDNVIVPDDDYELEIM</sequence>
<reference evidence="2" key="2">
    <citation type="journal article" date="2021" name="PeerJ">
        <title>Extensive microbial diversity within the chicken gut microbiome revealed by metagenomics and culture.</title>
        <authorList>
            <person name="Gilroy R."/>
            <person name="Ravi A."/>
            <person name="Getino M."/>
            <person name="Pursley I."/>
            <person name="Horton D.L."/>
            <person name="Alikhan N.F."/>
            <person name="Baker D."/>
            <person name="Gharbi K."/>
            <person name="Hall N."/>
            <person name="Watson M."/>
            <person name="Adriaenssens E.M."/>
            <person name="Foster-Nyarko E."/>
            <person name="Jarju S."/>
            <person name="Secka A."/>
            <person name="Antonio M."/>
            <person name="Oren A."/>
            <person name="Chaudhuri R.R."/>
            <person name="La Ragione R."/>
            <person name="Hildebrand F."/>
            <person name="Pallen M.J."/>
        </authorList>
    </citation>
    <scope>NUCLEOTIDE SEQUENCE</scope>
    <source>
        <strain evidence="2">CHK165-10780</strain>
    </source>
</reference>
<dbReference type="PANTHER" id="PTHR46018:SF7">
    <property type="entry name" value="RIBONUCLEASE Z"/>
    <property type="match status" value="1"/>
</dbReference>
<evidence type="ECO:0000313" key="2">
    <source>
        <dbReference type="EMBL" id="HIQ64674.1"/>
    </source>
</evidence>
<dbReference type="SUPFAM" id="SSF56281">
    <property type="entry name" value="Metallo-hydrolase/oxidoreductase"/>
    <property type="match status" value="1"/>
</dbReference>
<dbReference type="PANTHER" id="PTHR46018">
    <property type="entry name" value="ZINC PHOSPHODIESTERASE ELAC PROTEIN 1"/>
    <property type="match status" value="1"/>
</dbReference>